<keyword evidence="2" id="KW-1185">Reference proteome</keyword>
<name>A0A7Y9R3E5_9BURK</name>
<dbReference type="RefSeq" id="WP_179635499.1">
    <property type="nucleotide sequence ID" value="NZ_JACCFH010000001.1"/>
</dbReference>
<reference evidence="1 2" key="1">
    <citation type="submission" date="2020-07" db="EMBL/GenBank/DDBJ databases">
        <title>Genomic Encyclopedia of Archaeal and Bacterial Type Strains, Phase II (KMG-II): from individual species to whole genera.</title>
        <authorList>
            <person name="Goeker M."/>
        </authorList>
    </citation>
    <scope>NUCLEOTIDE SEQUENCE [LARGE SCALE GENOMIC DNA]</scope>
    <source>
        <strain evidence="1 2">DSM 21226</strain>
    </source>
</reference>
<evidence type="ECO:0000313" key="1">
    <source>
        <dbReference type="EMBL" id="NYG34914.1"/>
    </source>
</evidence>
<sequence>MQPNPSAILDFWFGPATDPAHIHSRPEWFRKDPQHDAEIARRFGPLIDEALACGLQDWTATPTGTLALILVLDQFTRNTGRDTPRAFAGDPRALSLAKSLVASGADRTLTGVQRQFVYLPFEHAEALADQDESIRLFAQLGRDEPALAGLLEWAERHRVIVARFGRFPHRNAALGRTNTAEEAEFLKQPGSGF</sequence>
<dbReference type="InterPro" id="IPR010323">
    <property type="entry name" value="DUF924"/>
</dbReference>
<dbReference type="Proteomes" id="UP000518288">
    <property type="component" value="Unassembled WGS sequence"/>
</dbReference>
<comment type="caution">
    <text evidence="1">The sequence shown here is derived from an EMBL/GenBank/DDBJ whole genome shotgun (WGS) entry which is preliminary data.</text>
</comment>
<dbReference type="InterPro" id="IPR011990">
    <property type="entry name" value="TPR-like_helical_dom_sf"/>
</dbReference>
<gene>
    <name evidence="1" type="ORF">BDD16_003900</name>
</gene>
<dbReference type="AlphaFoldDB" id="A0A7Y9R3E5"/>
<proteinExistence type="predicted"/>
<dbReference type="Gene3D" id="1.20.58.320">
    <property type="entry name" value="TPR-like"/>
    <property type="match status" value="1"/>
</dbReference>
<organism evidence="1 2">
    <name type="scientific">Sphaerotilus montanus</name>
    <dbReference type="NCBI Taxonomy" id="522889"/>
    <lineage>
        <taxon>Bacteria</taxon>
        <taxon>Pseudomonadati</taxon>
        <taxon>Pseudomonadota</taxon>
        <taxon>Betaproteobacteria</taxon>
        <taxon>Burkholderiales</taxon>
        <taxon>Sphaerotilaceae</taxon>
        <taxon>Sphaerotilus</taxon>
    </lineage>
</organism>
<evidence type="ECO:0000313" key="2">
    <source>
        <dbReference type="Proteomes" id="UP000518288"/>
    </source>
</evidence>
<dbReference type="Gene3D" id="1.25.40.10">
    <property type="entry name" value="Tetratricopeptide repeat domain"/>
    <property type="match status" value="1"/>
</dbReference>
<protein>
    <submittedName>
        <fullName evidence="1">Uncharacterized protein (DUF924 family)</fullName>
    </submittedName>
</protein>
<dbReference type="SUPFAM" id="SSF48452">
    <property type="entry name" value="TPR-like"/>
    <property type="match status" value="1"/>
</dbReference>
<dbReference type="Pfam" id="PF06041">
    <property type="entry name" value="DUF924"/>
    <property type="match status" value="1"/>
</dbReference>
<dbReference type="EMBL" id="JACCFH010000001">
    <property type="protein sequence ID" value="NYG34914.1"/>
    <property type="molecule type" value="Genomic_DNA"/>
</dbReference>
<accession>A0A7Y9R3E5</accession>